<evidence type="ECO:0000256" key="3">
    <source>
        <dbReference type="ARBA" id="ARBA00022692"/>
    </source>
</evidence>
<dbReference type="Gene3D" id="1.20.950.20">
    <property type="entry name" value="Transmembrane di-heme cytochromes, Chain C"/>
    <property type="match status" value="1"/>
</dbReference>
<proteinExistence type="predicted"/>
<evidence type="ECO:0000256" key="6">
    <source>
        <dbReference type="SAM" id="Phobius"/>
    </source>
</evidence>
<keyword evidence="5 6" id="KW-0472">Membrane</keyword>
<dbReference type="EMBL" id="BMYX01000013">
    <property type="protein sequence ID" value="GGY19352.1"/>
    <property type="molecule type" value="Genomic_DNA"/>
</dbReference>
<dbReference type="AlphaFoldDB" id="A0A918P4E5"/>
<evidence type="ECO:0000256" key="1">
    <source>
        <dbReference type="ARBA" id="ARBA00004651"/>
    </source>
</evidence>
<evidence type="ECO:0000256" key="5">
    <source>
        <dbReference type="ARBA" id="ARBA00023136"/>
    </source>
</evidence>
<dbReference type="PANTHER" id="PTHR30485:SF2">
    <property type="entry name" value="BLL0597 PROTEIN"/>
    <property type="match status" value="1"/>
</dbReference>
<evidence type="ECO:0000313" key="8">
    <source>
        <dbReference type="EMBL" id="GGY19352.1"/>
    </source>
</evidence>
<dbReference type="GO" id="GO:0020037">
    <property type="term" value="F:heme binding"/>
    <property type="evidence" value="ECO:0007669"/>
    <property type="project" value="TreeGrafter"/>
</dbReference>
<feature type="transmembrane region" description="Helical" evidence="6">
    <location>
        <begin position="192"/>
        <end position="212"/>
    </location>
</feature>
<feature type="domain" description="Cytochrome b561 bacterial/Ni-hydrogenase" evidence="7">
    <location>
        <begin position="7"/>
        <end position="176"/>
    </location>
</feature>
<keyword evidence="3 6" id="KW-0812">Transmembrane</keyword>
<dbReference type="InterPro" id="IPR016174">
    <property type="entry name" value="Di-haem_cyt_TM"/>
</dbReference>
<sequence length="213" mass="22895">MSRSVKVWDVPTRLFHWLLVGLVGAMWYTGQQGVLELHIRCGVLLLALLVFRLIWGVVGSQTARFSDFLRGPAAIRRYLAGDVSHAGHNPMGGWMVLVMLTVLLTQVGTGLFASDVDSMLYDGPLAHLAGGAAETMTAVHKLGVNILLLLVALHLAAIVFYRVVKKEALVPAMVTGRKALPYGVTPPFFAPVWRAALCLAAAAGLVAAILRFA</sequence>
<comment type="subcellular location">
    <subcellularLocation>
        <location evidence="1">Cell membrane</location>
        <topology evidence="1">Multi-pass membrane protein</topology>
    </subcellularLocation>
</comment>
<dbReference type="Pfam" id="PF01292">
    <property type="entry name" value="Ni_hydr_CYTB"/>
    <property type="match status" value="1"/>
</dbReference>
<dbReference type="PANTHER" id="PTHR30485">
    <property type="entry name" value="NI/FE-HYDROGENASE 1 B-TYPE CYTOCHROME SUBUNIT"/>
    <property type="match status" value="1"/>
</dbReference>
<dbReference type="GO" id="GO:0005886">
    <property type="term" value="C:plasma membrane"/>
    <property type="evidence" value="ECO:0007669"/>
    <property type="project" value="UniProtKB-SubCell"/>
</dbReference>
<evidence type="ECO:0000313" key="9">
    <source>
        <dbReference type="Proteomes" id="UP000645257"/>
    </source>
</evidence>
<gene>
    <name evidence="8" type="ORF">GCM10011289_23620</name>
</gene>
<organism evidence="8 9">
    <name type="scientific">Paludibacterium paludis</name>
    <dbReference type="NCBI Taxonomy" id="1225769"/>
    <lineage>
        <taxon>Bacteria</taxon>
        <taxon>Pseudomonadati</taxon>
        <taxon>Pseudomonadota</taxon>
        <taxon>Betaproteobacteria</taxon>
        <taxon>Neisseriales</taxon>
        <taxon>Chromobacteriaceae</taxon>
        <taxon>Paludibacterium</taxon>
    </lineage>
</organism>
<reference evidence="8" key="1">
    <citation type="journal article" date="2014" name="Int. J. Syst. Evol. Microbiol.">
        <title>Complete genome sequence of Corynebacterium casei LMG S-19264T (=DSM 44701T), isolated from a smear-ripened cheese.</title>
        <authorList>
            <consortium name="US DOE Joint Genome Institute (JGI-PGF)"/>
            <person name="Walter F."/>
            <person name="Albersmeier A."/>
            <person name="Kalinowski J."/>
            <person name="Ruckert C."/>
        </authorList>
    </citation>
    <scope>NUCLEOTIDE SEQUENCE</scope>
    <source>
        <strain evidence="8">KCTC 32182</strain>
    </source>
</reference>
<feature type="transmembrane region" description="Helical" evidence="6">
    <location>
        <begin position="91"/>
        <end position="113"/>
    </location>
</feature>
<comment type="caution">
    <text evidence="8">The sequence shown here is derived from an EMBL/GenBank/DDBJ whole genome shotgun (WGS) entry which is preliminary data.</text>
</comment>
<keyword evidence="9" id="KW-1185">Reference proteome</keyword>
<reference evidence="8" key="2">
    <citation type="submission" date="2020-09" db="EMBL/GenBank/DDBJ databases">
        <authorList>
            <person name="Sun Q."/>
            <person name="Kim S."/>
        </authorList>
    </citation>
    <scope>NUCLEOTIDE SEQUENCE</scope>
    <source>
        <strain evidence="8">KCTC 32182</strain>
    </source>
</reference>
<feature type="transmembrane region" description="Helical" evidence="6">
    <location>
        <begin position="14"/>
        <end position="30"/>
    </location>
</feature>
<feature type="transmembrane region" description="Helical" evidence="6">
    <location>
        <begin position="142"/>
        <end position="164"/>
    </location>
</feature>
<dbReference type="GO" id="GO:0009055">
    <property type="term" value="F:electron transfer activity"/>
    <property type="evidence" value="ECO:0007669"/>
    <property type="project" value="InterPro"/>
</dbReference>
<accession>A0A918P4E5</accession>
<name>A0A918P4E5_9NEIS</name>
<dbReference type="GO" id="GO:0022904">
    <property type="term" value="P:respiratory electron transport chain"/>
    <property type="evidence" value="ECO:0007669"/>
    <property type="project" value="InterPro"/>
</dbReference>
<keyword evidence="4 6" id="KW-1133">Transmembrane helix</keyword>
<dbReference type="SUPFAM" id="SSF81342">
    <property type="entry name" value="Transmembrane di-heme cytochromes"/>
    <property type="match status" value="1"/>
</dbReference>
<dbReference type="InterPro" id="IPR011577">
    <property type="entry name" value="Cyt_b561_bac/Ni-Hgenase"/>
</dbReference>
<evidence type="ECO:0000259" key="7">
    <source>
        <dbReference type="Pfam" id="PF01292"/>
    </source>
</evidence>
<evidence type="ECO:0000256" key="2">
    <source>
        <dbReference type="ARBA" id="ARBA00022475"/>
    </source>
</evidence>
<dbReference type="InterPro" id="IPR051542">
    <property type="entry name" value="Hydrogenase_cytochrome"/>
</dbReference>
<keyword evidence="2" id="KW-1003">Cell membrane</keyword>
<evidence type="ECO:0000256" key="4">
    <source>
        <dbReference type="ARBA" id="ARBA00022989"/>
    </source>
</evidence>
<dbReference type="RefSeq" id="WP_189534541.1">
    <property type="nucleotide sequence ID" value="NZ_BMYX01000013.1"/>
</dbReference>
<feature type="transmembrane region" description="Helical" evidence="6">
    <location>
        <begin position="37"/>
        <end position="58"/>
    </location>
</feature>
<protein>
    <submittedName>
        <fullName evidence="8">Nickel-dependent hydrogenase b-type cytochrome subunit</fullName>
    </submittedName>
</protein>
<dbReference type="Proteomes" id="UP000645257">
    <property type="component" value="Unassembled WGS sequence"/>
</dbReference>